<evidence type="ECO:0008006" key="4">
    <source>
        <dbReference type="Google" id="ProtNLM"/>
    </source>
</evidence>
<keyword evidence="1" id="KW-0812">Transmembrane</keyword>
<protein>
    <recommendedName>
        <fullName evidence="4">DUF4179 domain-containing protein</fullName>
    </recommendedName>
</protein>
<dbReference type="EMBL" id="JAJEPX010000031">
    <property type="protein sequence ID" value="MCC2177372.1"/>
    <property type="molecule type" value="Genomic_DNA"/>
</dbReference>
<organism evidence="2 3">
    <name type="scientific">Agathobaculum butyriciproducens</name>
    <dbReference type="NCBI Taxonomy" id="1628085"/>
    <lineage>
        <taxon>Bacteria</taxon>
        <taxon>Bacillati</taxon>
        <taxon>Bacillota</taxon>
        <taxon>Clostridia</taxon>
        <taxon>Eubacteriales</taxon>
        <taxon>Butyricicoccaceae</taxon>
        <taxon>Agathobaculum</taxon>
    </lineage>
</organism>
<dbReference type="GeneID" id="98660803"/>
<keyword evidence="1" id="KW-1133">Transmembrane helix</keyword>
<dbReference type="Proteomes" id="UP001298753">
    <property type="component" value="Unassembled WGS sequence"/>
</dbReference>
<reference evidence="2 3" key="1">
    <citation type="submission" date="2021-10" db="EMBL/GenBank/DDBJ databases">
        <title>Anaerobic single-cell dispensing facilitates the cultivation of human gut bacteria.</title>
        <authorList>
            <person name="Afrizal A."/>
        </authorList>
    </citation>
    <scope>NUCLEOTIDE SEQUENCE [LARGE SCALE GENOMIC DNA]</scope>
    <source>
        <strain evidence="2 3">CLA-AA-H270</strain>
    </source>
</reference>
<evidence type="ECO:0000256" key="1">
    <source>
        <dbReference type="SAM" id="Phobius"/>
    </source>
</evidence>
<accession>A0AAW4VWQ2</accession>
<evidence type="ECO:0000313" key="2">
    <source>
        <dbReference type="EMBL" id="MCC2177372.1"/>
    </source>
</evidence>
<keyword evidence="1" id="KW-0472">Membrane</keyword>
<sequence length="310" mass="33662">MKNNWNELKDIKAPQELKERTLAAAREARKLTNEPLHAVPRHPWGMAKRLLAAACAFGIVLGGTAVYRTHSGTAQTGSAAVADAINHTFGFAAYAADTGELRQPKDSKIVFDTGSGADDPEKGFYSGCLFKVTGENIKTISATIDKGAVYRTKTVKDTSADRDEWVRSMHQGTNPELDGADTVMVWGNGPEEGAEQMYADLCWKLDNGFTDVYDPDASYGLWLPSQPETTDDDLQDSWHKAVDGFEGAKLTVTITFTDGSEQTRSMTLHTGKLGVEYKDDTSGPSLTGEVLTDEQAAAEGYIYGVYADIE</sequence>
<gene>
    <name evidence="2" type="ORF">LKD22_09595</name>
</gene>
<keyword evidence="3" id="KW-1185">Reference proteome</keyword>
<name>A0AAW4VWQ2_9FIRM</name>
<evidence type="ECO:0000313" key="3">
    <source>
        <dbReference type="Proteomes" id="UP001298753"/>
    </source>
</evidence>
<comment type="caution">
    <text evidence="2">The sequence shown here is derived from an EMBL/GenBank/DDBJ whole genome shotgun (WGS) entry which is preliminary data.</text>
</comment>
<dbReference type="AlphaFoldDB" id="A0AAW4VWQ2"/>
<dbReference type="RefSeq" id="WP_227600940.1">
    <property type="nucleotide sequence ID" value="NZ_JAJEPX010000031.1"/>
</dbReference>
<proteinExistence type="predicted"/>
<feature type="transmembrane region" description="Helical" evidence="1">
    <location>
        <begin position="50"/>
        <end position="67"/>
    </location>
</feature>